<dbReference type="Pfam" id="PF11734">
    <property type="entry name" value="TilS_C"/>
    <property type="match status" value="1"/>
</dbReference>
<dbReference type="GO" id="GO:0032267">
    <property type="term" value="F:tRNA(Ile)-lysidine synthase activity"/>
    <property type="evidence" value="ECO:0007669"/>
    <property type="project" value="UniProtKB-EC"/>
</dbReference>
<name>A0A5N1GQA3_9LACT</name>
<keyword evidence="2 8" id="KW-0963">Cytoplasm</keyword>
<accession>A0A5N1GQA3</accession>
<dbReference type="PANTHER" id="PTHR43033">
    <property type="entry name" value="TRNA(ILE)-LYSIDINE SYNTHASE-RELATED"/>
    <property type="match status" value="1"/>
</dbReference>
<evidence type="ECO:0000313" key="11">
    <source>
        <dbReference type="Proteomes" id="UP000327148"/>
    </source>
</evidence>
<dbReference type="OrthoDB" id="9807403at2"/>
<sequence>MLFTELADQVEAFLRKEAPAVFRSGAGLLIAVSYGVDSMVLLRLVEYLHQKAGLAFAVAHINHRLRPEADAEQEALVAYCQDREIPIAVRVWSHPDFGQASYEEAARHFRYANFGQILEQKGWSYLLTAHHLNDQAETVLMRLIQGSQLQALAGMRPVSPLYSYPKAQILRPLLDVPKADLYAIAKDQGIPYAEDASNQERTALRNRLRLDYLPALEALNPNVQNQLATFAKDLGAGWQLMAEALEAKTAGLMTGEGDNWQLDLGQLERLPADQAPLALHYCFQQTHLDALAAFPRQALKQLLTFLLEGKPQGLWSLPGGYQLAKVYQQAYIYSAGQAREAQEPAVTYPLKLGQPLKLVDGSQVHLRVENYGYGCLPRSLSRQSLWVRHRQAGDFLLLSQGQHKKVRRWFIDQKVPQADRDRAWVLALADQRILAIFLDGNFLYCERHEDSPFHLRVEK</sequence>
<comment type="similarity">
    <text evidence="8">Belongs to the tRNA(Ile)-lysidine synthase family.</text>
</comment>
<comment type="subcellular location">
    <subcellularLocation>
        <location evidence="1 8">Cytoplasm</location>
    </subcellularLocation>
</comment>
<dbReference type="InterPro" id="IPR012795">
    <property type="entry name" value="tRNA_Ile_lys_synt_N"/>
</dbReference>
<dbReference type="InterPro" id="IPR014729">
    <property type="entry name" value="Rossmann-like_a/b/a_fold"/>
</dbReference>
<dbReference type="SUPFAM" id="SSF56037">
    <property type="entry name" value="PheT/TilS domain"/>
    <property type="match status" value="1"/>
</dbReference>
<evidence type="ECO:0000256" key="1">
    <source>
        <dbReference type="ARBA" id="ARBA00004496"/>
    </source>
</evidence>
<dbReference type="GO" id="GO:0006400">
    <property type="term" value="P:tRNA modification"/>
    <property type="evidence" value="ECO:0007669"/>
    <property type="project" value="UniProtKB-UniRule"/>
</dbReference>
<dbReference type="EC" id="6.3.4.19" evidence="8"/>
<evidence type="ECO:0000259" key="9">
    <source>
        <dbReference type="SMART" id="SM00977"/>
    </source>
</evidence>
<dbReference type="CDD" id="cd01992">
    <property type="entry name" value="TilS_N"/>
    <property type="match status" value="1"/>
</dbReference>
<dbReference type="GO" id="GO:0005524">
    <property type="term" value="F:ATP binding"/>
    <property type="evidence" value="ECO:0007669"/>
    <property type="project" value="UniProtKB-KW"/>
</dbReference>
<dbReference type="Gene3D" id="3.40.50.620">
    <property type="entry name" value="HUPs"/>
    <property type="match status" value="1"/>
</dbReference>
<dbReference type="NCBIfam" id="TIGR02433">
    <property type="entry name" value="lysidine_TilS_C"/>
    <property type="match status" value="1"/>
</dbReference>
<gene>
    <name evidence="8 10" type="primary">tilS</name>
    <name evidence="10" type="ORF">F6I03_04250</name>
</gene>
<keyword evidence="5" id="KW-0547">Nucleotide-binding</keyword>
<dbReference type="STRING" id="119206.AWM72_03300"/>
<evidence type="ECO:0000256" key="8">
    <source>
        <dbReference type="HAMAP-Rule" id="MF_01161"/>
    </source>
</evidence>
<dbReference type="InterPro" id="IPR012796">
    <property type="entry name" value="Lysidine-tRNA-synth_C"/>
</dbReference>
<dbReference type="Pfam" id="PF01171">
    <property type="entry name" value="ATP_bind_3"/>
    <property type="match status" value="1"/>
</dbReference>
<reference evidence="10 11" key="1">
    <citation type="submission" date="2019-09" db="EMBL/GenBank/DDBJ databases">
        <title>Draft genome sequence assemblies of isolates from the urinary tract.</title>
        <authorList>
            <person name="Mores C.R."/>
            <person name="Putonti C."/>
            <person name="Wolfe A.J."/>
        </authorList>
    </citation>
    <scope>NUCLEOTIDE SEQUENCE [LARGE SCALE GENOMIC DNA]</scope>
    <source>
        <strain evidence="10 11">UMB623</strain>
    </source>
</reference>
<dbReference type="InterPro" id="IPR012094">
    <property type="entry name" value="tRNA_Ile_lys_synt"/>
</dbReference>
<keyword evidence="6" id="KW-0067">ATP-binding</keyword>
<comment type="caution">
    <text evidence="10">The sequence shown here is derived from an EMBL/GenBank/DDBJ whole genome shotgun (WGS) entry which is preliminary data.</text>
</comment>
<dbReference type="AlphaFoldDB" id="A0A5N1GQA3"/>
<dbReference type="EMBL" id="VYWO01000001">
    <property type="protein sequence ID" value="KAA9302439.1"/>
    <property type="molecule type" value="Genomic_DNA"/>
</dbReference>
<keyword evidence="4 8" id="KW-0819">tRNA processing</keyword>
<dbReference type="NCBIfam" id="TIGR02432">
    <property type="entry name" value="lysidine_TilS_N"/>
    <property type="match status" value="1"/>
</dbReference>
<evidence type="ECO:0000256" key="2">
    <source>
        <dbReference type="ARBA" id="ARBA00022490"/>
    </source>
</evidence>
<evidence type="ECO:0000256" key="7">
    <source>
        <dbReference type="ARBA" id="ARBA00048539"/>
    </source>
</evidence>
<proteinExistence type="inferred from homology"/>
<comment type="catalytic activity">
    <reaction evidence="7 8">
        <text>cytidine(34) in tRNA(Ile2) + L-lysine + ATP = lysidine(34) in tRNA(Ile2) + AMP + diphosphate + H(+)</text>
        <dbReference type="Rhea" id="RHEA:43744"/>
        <dbReference type="Rhea" id="RHEA-COMP:10625"/>
        <dbReference type="Rhea" id="RHEA-COMP:10670"/>
        <dbReference type="ChEBI" id="CHEBI:15378"/>
        <dbReference type="ChEBI" id="CHEBI:30616"/>
        <dbReference type="ChEBI" id="CHEBI:32551"/>
        <dbReference type="ChEBI" id="CHEBI:33019"/>
        <dbReference type="ChEBI" id="CHEBI:82748"/>
        <dbReference type="ChEBI" id="CHEBI:83665"/>
        <dbReference type="ChEBI" id="CHEBI:456215"/>
        <dbReference type="EC" id="6.3.4.19"/>
    </reaction>
</comment>
<dbReference type="Proteomes" id="UP000327148">
    <property type="component" value="Unassembled WGS sequence"/>
</dbReference>
<evidence type="ECO:0000256" key="3">
    <source>
        <dbReference type="ARBA" id="ARBA00022598"/>
    </source>
</evidence>
<dbReference type="RefSeq" id="WP_070430131.1">
    <property type="nucleotide sequence ID" value="NZ_VYWO01000001.1"/>
</dbReference>
<comment type="function">
    <text evidence="8">Ligates lysine onto the cytidine present at position 34 of the AUA codon-specific tRNA(Ile) that contains the anticodon CAU, in an ATP-dependent manner. Cytidine is converted to lysidine, thus changing the amino acid specificity of the tRNA from methionine to isoleucine.</text>
</comment>
<organism evidence="10 11">
    <name type="scientific">Aerococcus sanguinicola</name>
    <dbReference type="NCBI Taxonomy" id="119206"/>
    <lineage>
        <taxon>Bacteria</taxon>
        <taxon>Bacillati</taxon>
        <taxon>Bacillota</taxon>
        <taxon>Bacilli</taxon>
        <taxon>Lactobacillales</taxon>
        <taxon>Aerococcaceae</taxon>
        <taxon>Aerococcus</taxon>
    </lineage>
</organism>
<keyword evidence="3 8" id="KW-0436">Ligase</keyword>
<evidence type="ECO:0000256" key="5">
    <source>
        <dbReference type="ARBA" id="ARBA00022741"/>
    </source>
</evidence>
<evidence type="ECO:0000313" key="10">
    <source>
        <dbReference type="EMBL" id="KAA9302439.1"/>
    </source>
</evidence>
<dbReference type="GO" id="GO:0005737">
    <property type="term" value="C:cytoplasm"/>
    <property type="evidence" value="ECO:0007669"/>
    <property type="project" value="UniProtKB-SubCell"/>
</dbReference>
<evidence type="ECO:0000256" key="4">
    <source>
        <dbReference type="ARBA" id="ARBA00022694"/>
    </source>
</evidence>
<protein>
    <recommendedName>
        <fullName evidence="8">tRNA(Ile)-lysidine synthase</fullName>
        <ecNumber evidence="8">6.3.4.19</ecNumber>
    </recommendedName>
    <alternativeName>
        <fullName evidence="8">tRNA(Ile)-2-lysyl-cytidine synthase</fullName>
    </alternativeName>
    <alternativeName>
        <fullName evidence="8">tRNA(Ile)-lysidine synthetase</fullName>
    </alternativeName>
</protein>
<dbReference type="HAMAP" id="MF_01161">
    <property type="entry name" value="tRNA_Ile_lys_synt"/>
    <property type="match status" value="1"/>
</dbReference>
<comment type="caution">
    <text evidence="8">Lacks conserved residue(s) required for the propagation of feature annotation.</text>
</comment>
<evidence type="ECO:0000256" key="6">
    <source>
        <dbReference type="ARBA" id="ARBA00022840"/>
    </source>
</evidence>
<dbReference type="SUPFAM" id="SSF52402">
    <property type="entry name" value="Adenine nucleotide alpha hydrolases-like"/>
    <property type="match status" value="1"/>
</dbReference>
<feature type="domain" description="Lysidine-tRNA(Ile) synthetase C-terminal" evidence="9">
    <location>
        <begin position="385"/>
        <end position="457"/>
    </location>
</feature>
<dbReference type="SMART" id="SM00977">
    <property type="entry name" value="TilS_C"/>
    <property type="match status" value="1"/>
</dbReference>
<dbReference type="InterPro" id="IPR011063">
    <property type="entry name" value="TilS/TtcA_N"/>
</dbReference>
<dbReference type="PANTHER" id="PTHR43033:SF1">
    <property type="entry name" value="TRNA(ILE)-LYSIDINE SYNTHASE-RELATED"/>
    <property type="match status" value="1"/>
</dbReference>